<protein>
    <recommendedName>
        <fullName evidence="2">Microbial-type PARG catalytic domain-containing protein</fullName>
    </recommendedName>
</protein>
<sequence>MFRRTDCHFSIDRSDKDVVKIKSSGVEYTSAMTNFLNGAEGKVYLDTASPRVCIRGPEDITTNDECDIGYELLPEESVFPFMELRAAAVDRRRCGQFISKKFNRKILDDMRRRIIAQLVTLIDAGVRHVILSAFGCGAFRNPANNVAVIYREEIEKRATHFDVVVFAIFHAGYGPGNFTPFQKVFLGFNGDDGVQSSFAAPVRDLPGK</sequence>
<proteinExistence type="predicted"/>
<dbReference type="InterPro" id="IPR043472">
    <property type="entry name" value="Macro_dom-like"/>
</dbReference>
<name>A0A7S4SMY2_9STRA</name>
<accession>A0A7S4SMY2</accession>
<dbReference type="SUPFAM" id="SSF52949">
    <property type="entry name" value="Macro domain-like"/>
    <property type="match status" value="1"/>
</dbReference>
<organism evidence="1">
    <name type="scientific">Ditylum brightwellii</name>
    <dbReference type="NCBI Taxonomy" id="49249"/>
    <lineage>
        <taxon>Eukaryota</taxon>
        <taxon>Sar</taxon>
        <taxon>Stramenopiles</taxon>
        <taxon>Ochrophyta</taxon>
        <taxon>Bacillariophyta</taxon>
        <taxon>Mediophyceae</taxon>
        <taxon>Lithodesmiophycidae</taxon>
        <taxon>Lithodesmiales</taxon>
        <taxon>Lithodesmiaceae</taxon>
        <taxon>Ditylum</taxon>
    </lineage>
</organism>
<reference evidence="1" key="1">
    <citation type="submission" date="2021-01" db="EMBL/GenBank/DDBJ databases">
        <authorList>
            <person name="Corre E."/>
            <person name="Pelletier E."/>
            <person name="Niang G."/>
            <person name="Scheremetjew M."/>
            <person name="Finn R."/>
            <person name="Kale V."/>
            <person name="Holt S."/>
            <person name="Cochrane G."/>
            <person name="Meng A."/>
            <person name="Brown T."/>
            <person name="Cohen L."/>
        </authorList>
    </citation>
    <scope>NUCLEOTIDE SEQUENCE</scope>
    <source>
        <strain evidence="1">GSO104</strain>
    </source>
</reference>
<evidence type="ECO:0008006" key="2">
    <source>
        <dbReference type="Google" id="ProtNLM"/>
    </source>
</evidence>
<gene>
    <name evidence="1" type="ORF">DBRI00130_LOCUS36629</name>
</gene>
<dbReference type="PANTHER" id="PTHR35596">
    <property type="entry name" value="DUF2263 DOMAIN-CONTAINING PROTEIN"/>
    <property type="match status" value="1"/>
</dbReference>
<dbReference type="EMBL" id="HBNS01047495">
    <property type="protein sequence ID" value="CAE4648256.1"/>
    <property type="molecule type" value="Transcribed_RNA"/>
</dbReference>
<dbReference type="Gene3D" id="3.40.220.10">
    <property type="entry name" value="Leucine Aminopeptidase, subunit E, domain 1"/>
    <property type="match status" value="1"/>
</dbReference>
<dbReference type="AlphaFoldDB" id="A0A7S4SMY2"/>
<dbReference type="PANTHER" id="PTHR35596:SF1">
    <property type="entry name" value="MICROBIAL-TYPE PARG CATALYTIC DOMAIN-CONTAINING PROTEIN"/>
    <property type="match status" value="1"/>
</dbReference>
<evidence type="ECO:0000313" key="1">
    <source>
        <dbReference type="EMBL" id="CAE4648256.1"/>
    </source>
</evidence>